<dbReference type="STRING" id="1077974.GOEFS_018_01010"/>
<reference evidence="2 3" key="1">
    <citation type="submission" date="2011-12" db="EMBL/GenBank/DDBJ databases">
        <title>Whole genome shotgun sequence of Gordonia effusa NBRC 100432.</title>
        <authorList>
            <person name="Yoshida I."/>
            <person name="Takarada H."/>
            <person name="Hosoyama A."/>
            <person name="Tsuchikane K."/>
            <person name="Katsumata H."/>
            <person name="Yamazaki S."/>
            <person name="Fujita N."/>
        </authorList>
    </citation>
    <scope>NUCLEOTIDE SEQUENCE [LARGE SCALE GENOMIC DNA]</scope>
    <source>
        <strain evidence="2 3">NBRC 100432</strain>
    </source>
</reference>
<dbReference type="GO" id="GO:1904680">
    <property type="term" value="F:peptide transmembrane transporter activity"/>
    <property type="evidence" value="ECO:0007669"/>
    <property type="project" value="TreeGrafter"/>
</dbReference>
<dbReference type="GO" id="GO:0015833">
    <property type="term" value="P:peptide transport"/>
    <property type="evidence" value="ECO:0007669"/>
    <property type="project" value="TreeGrafter"/>
</dbReference>
<dbReference type="Gene3D" id="3.90.76.10">
    <property type="entry name" value="Dipeptide-binding Protein, Domain 1"/>
    <property type="match status" value="1"/>
</dbReference>
<dbReference type="PIRSF" id="PIRSF002741">
    <property type="entry name" value="MppA"/>
    <property type="match status" value="1"/>
</dbReference>
<evidence type="ECO:0000313" key="2">
    <source>
        <dbReference type="EMBL" id="GAB17069.1"/>
    </source>
</evidence>
<dbReference type="EMBL" id="BAEH01000018">
    <property type="protein sequence ID" value="GAB17069.1"/>
    <property type="molecule type" value="Genomic_DNA"/>
</dbReference>
<keyword evidence="3" id="KW-1185">Reference proteome</keyword>
<dbReference type="Proteomes" id="UP000035034">
    <property type="component" value="Unassembled WGS sequence"/>
</dbReference>
<dbReference type="CDD" id="cd00995">
    <property type="entry name" value="PBP2_NikA_DppA_OppA_like"/>
    <property type="match status" value="1"/>
</dbReference>
<dbReference type="Pfam" id="PF00496">
    <property type="entry name" value="SBP_bac_5"/>
    <property type="match status" value="1"/>
</dbReference>
<gene>
    <name evidence="2" type="ORF">GOEFS_018_01010</name>
</gene>
<dbReference type="SUPFAM" id="SSF53850">
    <property type="entry name" value="Periplasmic binding protein-like II"/>
    <property type="match status" value="1"/>
</dbReference>
<name>H0QW68_9ACTN</name>
<dbReference type="GO" id="GO:0042597">
    <property type="term" value="C:periplasmic space"/>
    <property type="evidence" value="ECO:0007669"/>
    <property type="project" value="UniProtKB-ARBA"/>
</dbReference>
<dbReference type="InterPro" id="IPR030678">
    <property type="entry name" value="Peptide/Ni-bd"/>
</dbReference>
<dbReference type="Gene3D" id="3.40.190.10">
    <property type="entry name" value="Periplasmic binding protein-like II"/>
    <property type="match status" value="1"/>
</dbReference>
<proteinExistence type="predicted"/>
<comment type="caution">
    <text evidence="2">The sequence shown here is derived from an EMBL/GenBank/DDBJ whole genome shotgun (WGS) entry which is preliminary data.</text>
</comment>
<accession>H0QW68</accession>
<sequence>MPSPLKPAERPTHTEVVVRRRSRLTAARAILAIAATSSLVLAGCSMEGAKGVYGSGPNAIIRVNAGEPQSGLLPTDTNENMGGRVVDSLFTGLYIYRADGTPELANAESVETTDNQHFVVKLKRDWTFTDGTPVKASNYVRAWNFGASIENLQKQQILFSAIAGYDDVAEKGATTNQMRGLKVVDDYTFTVDLTSPNIDFKLSLGFTPFKPLPDIFFVEGKDKFGQNPVGNGPYKFKQWRHNVQLDVVRNDDYKGAKPKNGGIAFIMYESYDSAYTDLLSNNLDALDTIPNSALRSFRKTLGDKAITQTTAQMLALAVPEYLDHFQDDDEGRLRRQAISMSINRQQIIDVVFRGLRNPSLDFTARSVPGWDGNIPGNENVKYNPDMARQKWAQANAIRPWGGTFGIAYNSDGDHKQWVDAVAIQIKNTLKINAEGKPYATFKQIRDEMTKHTLKSAGRNGWQGDYPSLMNFLQSQYLSDGGSNDSVYKNPEFDAKMAQAQQAVDPAESSRLVNQAQALLLRDLPGIPLWDYIGAAGVGDGIKGALGWNGLFDFPNLTKE</sequence>
<dbReference type="PANTHER" id="PTHR30290:SF83">
    <property type="entry name" value="ABC TRANSPORTER SUBSTRATE-BINDING PROTEIN"/>
    <property type="match status" value="1"/>
</dbReference>
<dbReference type="InterPro" id="IPR000914">
    <property type="entry name" value="SBP_5_dom"/>
</dbReference>
<dbReference type="InterPro" id="IPR039424">
    <property type="entry name" value="SBP_5"/>
</dbReference>
<dbReference type="PANTHER" id="PTHR30290">
    <property type="entry name" value="PERIPLASMIC BINDING COMPONENT OF ABC TRANSPORTER"/>
    <property type="match status" value="1"/>
</dbReference>
<dbReference type="eggNOG" id="COG4166">
    <property type="taxonomic scope" value="Bacteria"/>
</dbReference>
<organism evidence="2 3">
    <name type="scientific">Gordonia effusa NBRC 100432</name>
    <dbReference type="NCBI Taxonomy" id="1077974"/>
    <lineage>
        <taxon>Bacteria</taxon>
        <taxon>Bacillati</taxon>
        <taxon>Actinomycetota</taxon>
        <taxon>Actinomycetes</taxon>
        <taxon>Mycobacteriales</taxon>
        <taxon>Gordoniaceae</taxon>
        <taxon>Gordonia</taxon>
    </lineage>
</organism>
<dbReference type="AlphaFoldDB" id="H0QW68"/>
<evidence type="ECO:0000313" key="3">
    <source>
        <dbReference type="Proteomes" id="UP000035034"/>
    </source>
</evidence>
<dbReference type="GO" id="GO:0043190">
    <property type="term" value="C:ATP-binding cassette (ABC) transporter complex"/>
    <property type="evidence" value="ECO:0007669"/>
    <property type="project" value="InterPro"/>
</dbReference>
<evidence type="ECO:0000259" key="1">
    <source>
        <dbReference type="Pfam" id="PF00496"/>
    </source>
</evidence>
<feature type="domain" description="Solute-binding protein family 5" evidence="1">
    <location>
        <begin position="102"/>
        <end position="482"/>
    </location>
</feature>
<protein>
    <submittedName>
        <fullName evidence="2">Putative ABC transporter substrate binding protein</fullName>
    </submittedName>
</protein>
<dbReference type="Gene3D" id="3.10.105.10">
    <property type="entry name" value="Dipeptide-binding Protein, Domain 3"/>
    <property type="match status" value="1"/>
</dbReference>